<feature type="domain" description="Major facilitator superfamily (MFS) profile" evidence="7">
    <location>
        <begin position="14"/>
        <end position="460"/>
    </location>
</feature>
<dbReference type="InterPro" id="IPR020846">
    <property type="entry name" value="MFS_dom"/>
</dbReference>
<evidence type="ECO:0000256" key="4">
    <source>
        <dbReference type="ARBA" id="ARBA00022989"/>
    </source>
</evidence>
<evidence type="ECO:0000256" key="5">
    <source>
        <dbReference type="ARBA" id="ARBA00023136"/>
    </source>
</evidence>
<evidence type="ECO:0000256" key="1">
    <source>
        <dbReference type="ARBA" id="ARBA00004141"/>
    </source>
</evidence>
<feature type="transmembrane region" description="Helical" evidence="6">
    <location>
        <begin position="80"/>
        <end position="99"/>
    </location>
</feature>
<dbReference type="GO" id="GO:0016020">
    <property type="term" value="C:membrane"/>
    <property type="evidence" value="ECO:0007669"/>
    <property type="project" value="UniProtKB-SubCell"/>
</dbReference>
<gene>
    <name evidence="8" type="ORF">UFOPK3564_04138</name>
</gene>
<keyword evidence="4 6" id="KW-1133">Transmembrane helix</keyword>
<evidence type="ECO:0000256" key="2">
    <source>
        <dbReference type="ARBA" id="ARBA00022448"/>
    </source>
</evidence>
<feature type="transmembrane region" description="Helical" evidence="6">
    <location>
        <begin position="308"/>
        <end position="327"/>
    </location>
</feature>
<keyword evidence="5 6" id="KW-0472">Membrane</keyword>
<dbReference type="InterPro" id="IPR011701">
    <property type="entry name" value="MFS"/>
</dbReference>
<evidence type="ECO:0000256" key="3">
    <source>
        <dbReference type="ARBA" id="ARBA00022692"/>
    </source>
</evidence>
<dbReference type="Gene3D" id="1.20.1250.20">
    <property type="entry name" value="MFS general substrate transporter like domains"/>
    <property type="match status" value="1"/>
</dbReference>
<dbReference type="InterPro" id="IPR036259">
    <property type="entry name" value="MFS_trans_sf"/>
</dbReference>
<accession>A0A6J7L948</accession>
<feature type="transmembrane region" description="Helical" evidence="6">
    <location>
        <begin position="266"/>
        <end position="288"/>
    </location>
</feature>
<sequence>MSQASAERSTPNLTLAVLALGGVAFALLQSLVAPALPDIQKELDTTASAVAWVLTGYLLSASVATPIVGRLGDMFGKERVLMIVLAILCAGTALAAVASSIGVLIAARVIQGVGGGIFPLAFGIIRDEFPREKVAGAIGLMSALLGIGGGLGIVLAGVIVDNLSYHWLFWFPLVAVVIAAVTTHFFVPESPIKTPGKINWAAAILMSLGLAGVLLAVSEGSSWGWLSAKTVGLFVLGLVVLAAWVRTELRSEVPLVDMNMMRIKGVWTTNVVALLLGVGMYSSFILVPQLVQQPESTGYGFGSSVTEAGLFMVPSALFMIVAGAFAGRLEARFGSKPPLMVGTAFTAGSFLLLIVAHDVKAGIYASSVLQGIGIGLAFASLANLIVQNVRQDQTGVATGMNTVMRSLGGAIGGQIAAAILAAQVVGGLPSEDGFTIAFVFCFVALLVGLATSVLIPGRPRPDRAAGVVATGTEA</sequence>
<feature type="transmembrane region" description="Helical" evidence="6">
    <location>
        <begin position="223"/>
        <end position="245"/>
    </location>
</feature>
<dbReference type="Gene3D" id="1.20.1720.10">
    <property type="entry name" value="Multidrug resistance protein D"/>
    <property type="match status" value="1"/>
</dbReference>
<feature type="transmembrane region" description="Helical" evidence="6">
    <location>
        <begin position="339"/>
        <end position="357"/>
    </location>
</feature>
<evidence type="ECO:0000259" key="7">
    <source>
        <dbReference type="PROSITE" id="PS50850"/>
    </source>
</evidence>
<feature type="transmembrane region" description="Helical" evidence="6">
    <location>
        <begin position="434"/>
        <end position="455"/>
    </location>
</feature>
<evidence type="ECO:0000256" key="6">
    <source>
        <dbReference type="SAM" id="Phobius"/>
    </source>
</evidence>
<feature type="transmembrane region" description="Helical" evidence="6">
    <location>
        <begin position="105"/>
        <end position="125"/>
    </location>
</feature>
<protein>
    <submittedName>
        <fullName evidence="8">Unannotated protein</fullName>
    </submittedName>
</protein>
<dbReference type="Pfam" id="PF07690">
    <property type="entry name" value="MFS_1"/>
    <property type="match status" value="1"/>
</dbReference>
<name>A0A6J7L948_9ZZZZ</name>
<dbReference type="PANTHER" id="PTHR42718:SF9">
    <property type="entry name" value="MAJOR FACILITATOR SUPERFAMILY MULTIDRUG TRANSPORTER MFSC"/>
    <property type="match status" value="1"/>
</dbReference>
<proteinExistence type="predicted"/>
<feature type="transmembrane region" description="Helical" evidence="6">
    <location>
        <begin position="363"/>
        <end position="386"/>
    </location>
</feature>
<feature type="transmembrane region" description="Helical" evidence="6">
    <location>
        <begin position="407"/>
        <end position="428"/>
    </location>
</feature>
<feature type="transmembrane region" description="Helical" evidence="6">
    <location>
        <begin position="137"/>
        <end position="159"/>
    </location>
</feature>
<dbReference type="EMBL" id="CAFBMK010000510">
    <property type="protein sequence ID" value="CAB4962234.1"/>
    <property type="molecule type" value="Genomic_DNA"/>
</dbReference>
<comment type="subcellular location">
    <subcellularLocation>
        <location evidence="1">Membrane</location>
        <topology evidence="1">Multi-pass membrane protein</topology>
    </subcellularLocation>
</comment>
<dbReference type="GO" id="GO:0022857">
    <property type="term" value="F:transmembrane transporter activity"/>
    <property type="evidence" value="ECO:0007669"/>
    <property type="project" value="InterPro"/>
</dbReference>
<feature type="transmembrane region" description="Helical" evidence="6">
    <location>
        <begin position="198"/>
        <end position="217"/>
    </location>
</feature>
<feature type="transmembrane region" description="Helical" evidence="6">
    <location>
        <begin position="47"/>
        <end position="68"/>
    </location>
</feature>
<keyword evidence="2" id="KW-0813">Transport</keyword>
<feature type="transmembrane region" description="Helical" evidence="6">
    <location>
        <begin position="165"/>
        <end position="186"/>
    </location>
</feature>
<organism evidence="8">
    <name type="scientific">freshwater metagenome</name>
    <dbReference type="NCBI Taxonomy" id="449393"/>
    <lineage>
        <taxon>unclassified sequences</taxon>
        <taxon>metagenomes</taxon>
        <taxon>ecological metagenomes</taxon>
    </lineage>
</organism>
<dbReference type="CDD" id="cd17504">
    <property type="entry name" value="MFS_MMR_MDR_like"/>
    <property type="match status" value="1"/>
</dbReference>
<dbReference type="SUPFAM" id="SSF103473">
    <property type="entry name" value="MFS general substrate transporter"/>
    <property type="match status" value="1"/>
</dbReference>
<dbReference type="PROSITE" id="PS50850">
    <property type="entry name" value="MFS"/>
    <property type="match status" value="1"/>
</dbReference>
<keyword evidence="3 6" id="KW-0812">Transmembrane</keyword>
<dbReference type="AlphaFoldDB" id="A0A6J7L948"/>
<dbReference type="PANTHER" id="PTHR42718">
    <property type="entry name" value="MAJOR FACILITATOR SUPERFAMILY MULTIDRUG TRANSPORTER MFSC"/>
    <property type="match status" value="1"/>
</dbReference>
<reference evidence="8" key="1">
    <citation type="submission" date="2020-05" db="EMBL/GenBank/DDBJ databases">
        <authorList>
            <person name="Chiriac C."/>
            <person name="Salcher M."/>
            <person name="Ghai R."/>
            <person name="Kavagutti S V."/>
        </authorList>
    </citation>
    <scope>NUCLEOTIDE SEQUENCE</scope>
</reference>
<evidence type="ECO:0000313" key="8">
    <source>
        <dbReference type="EMBL" id="CAB4962234.1"/>
    </source>
</evidence>
<dbReference type="PRINTS" id="PR01036">
    <property type="entry name" value="TCRTETB"/>
</dbReference>